<dbReference type="Proteomes" id="UP000827976">
    <property type="component" value="Chromosome 1"/>
</dbReference>
<accession>A0ACB7WSB3</accession>
<keyword evidence="2" id="KW-1185">Reference proteome</keyword>
<gene>
    <name evidence="1" type="ORF">IHE45_01G014100</name>
</gene>
<protein>
    <submittedName>
        <fullName evidence="1">NAC domain-containing protein</fullName>
    </submittedName>
</protein>
<sequence>MNSSMNSNPNVTPSSRLSPGFRFHPTDEELVGYYLKRKVLGRRLAVDAISEIDLYKHEPWDLPAMSRIQSRDLEWYFFSSLDRKYSNRSRTNRATDGGYWKTTGKDRPVLHGSRTVGMKKTLVYHAGRAPRGQRTHWVMHEYRLDDEGLRDSGVSQDGYVVCRIFQKSGNGPMNGAQYGAPLIEEEWEEDDDMEIRPLDGDAGGPVDVGIQMDDIVQDPEVSFRPENMHHLLVEHHEEVNGSHLEISTSLPENIVGDQFYMGGVDGCPNAAVAEDDPTLTAGVGGHHLILDQSCILLPENDGYVELNDIMENEDQDQPKNDSLADYVQGICDEDFLINMDECGDLPEIDVDEFFDMLSETIDIPEPSQMPPLENDASPQPSNINSSFGKQSDAQFSESNLVSNDALEDIPFAQDSFVPKNDSGPSITDVFKFDKADEMVNYFDATDNYLDFPSLGPVGEFEFEDFSNFEISDFSDEFDGTIIPTQNAAQKSSSTDAGIVASSSAMLSAPNDMANGKKDDLTVKKDVEKNDQLDKTFTKRLANMLNFIPSPPALAAEHPYGAVKSIDQNSTALAASSNFTAGMIHISSFTVTGTANQCYSQKSRAIGFLFSYNTLGKSASLEPAMMMHDGFTRMVLRGGLYLFFFSTLILVGSFKIGLHMCSR</sequence>
<dbReference type="EMBL" id="CM037011">
    <property type="protein sequence ID" value="KAH7691680.1"/>
    <property type="molecule type" value="Genomic_DNA"/>
</dbReference>
<evidence type="ECO:0000313" key="1">
    <source>
        <dbReference type="EMBL" id="KAH7691680.1"/>
    </source>
</evidence>
<organism evidence="1 2">
    <name type="scientific">Dioscorea alata</name>
    <name type="common">Purple yam</name>
    <dbReference type="NCBI Taxonomy" id="55571"/>
    <lineage>
        <taxon>Eukaryota</taxon>
        <taxon>Viridiplantae</taxon>
        <taxon>Streptophyta</taxon>
        <taxon>Embryophyta</taxon>
        <taxon>Tracheophyta</taxon>
        <taxon>Spermatophyta</taxon>
        <taxon>Magnoliopsida</taxon>
        <taxon>Liliopsida</taxon>
        <taxon>Dioscoreales</taxon>
        <taxon>Dioscoreaceae</taxon>
        <taxon>Dioscorea</taxon>
    </lineage>
</organism>
<reference evidence="2" key="1">
    <citation type="journal article" date="2022" name="Nat. Commun.">
        <title>Chromosome evolution and the genetic basis of agronomically important traits in greater yam.</title>
        <authorList>
            <person name="Bredeson J.V."/>
            <person name="Lyons J.B."/>
            <person name="Oniyinde I.O."/>
            <person name="Okereke N.R."/>
            <person name="Kolade O."/>
            <person name="Nnabue I."/>
            <person name="Nwadili C.O."/>
            <person name="Hribova E."/>
            <person name="Parker M."/>
            <person name="Nwogha J."/>
            <person name="Shu S."/>
            <person name="Carlson J."/>
            <person name="Kariba R."/>
            <person name="Muthemba S."/>
            <person name="Knop K."/>
            <person name="Barton G.J."/>
            <person name="Sherwood A.V."/>
            <person name="Lopez-Montes A."/>
            <person name="Asiedu R."/>
            <person name="Jamnadass R."/>
            <person name="Muchugi A."/>
            <person name="Goodstein D."/>
            <person name="Egesi C.N."/>
            <person name="Featherston J."/>
            <person name="Asfaw A."/>
            <person name="Simpson G.G."/>
            <person name="Dolezel J."/>
            <person name="Hendre P.S."/>
            <person name="Van Deynze A."/>
            <person name="Kumar P.L."/>
            <person name="Obidiegwu J.E."/>
            <person name="Bhattacharjee R."/>
            <person name="Rokhsar D.S."/>
        </authorList>
    </citation>
    <scope>NUCLEOTIDE SEQUENCE [LARGE SCALE GENOMIC DNA]</scope>
    <source>
        <strain evidence="2">cv. TDa95/00328</strain>
    </source>
</reference>
<proteinExistence type="predicted"/>
<evidence type="ECO:0000313" key="2">
    <source>
        <dbReference type="Proteomes" id="UP000827976"/>
    </source>
</evidence>
<name>A0ACB7WSB3_DIOAL</name>
<comment type="caution">
    <text evidence="1">The sequence shown here is derived from an EMBL/GenBank/DDBJ whole genome shotgun (WGS) entry which is preliminary data.</text>
</comment>